<reference evidence="1 4" key="1">
    <citation type="submission" date="2018-09" db="EMBL/GenBank/DDBJ databases">
        <title>Genomic investigation of the strawberry pathogen Phytophthora fragariae indicates pathogenicity is determined by transcriptional variation in three key races.</title>
        <authorList>
            <person name="Adams T.M."/>
            <person name="Armitage A.D."/>
            <person name="Sobczyk M.K."/>
            <person name="Bates H.J."/>
            <person name="Dunwell J.M."/>
            <person name="Nellist C.F."/>
            <person name="Harrison R.J."/>
        </authorList>
    </citation>
    <scope>NUCLEOTIDE SEQUENCE [LARGE SCALE GENOMIC DNA]</scope>
    <source>
        <strain evidence="1 4">SCRP324</strain>
        <strain evidence="2 3">SCRP333</strain>
    </source>
</reference>
<gene>
    <name evidence="1" type="ORF">PR002_g30987</name>
    <name evidence="2" type="ORF">PR003_g32247</name>
</gene>
<dbReference type="EMBL" id="QXFU01007642">
    <property type="protein sequence ID" value="KAE8958059.1"/>
    <property type="molecule type" value="Genomic_DNA"/>
</dbReference>
<keyword evidence="3" id="KW-1185">Reference proteome</keyword>
<evidence type="ECO:0000313" key="4">
    <source>
        <dbReference type="Proteomes" id="UP000435112"/>
    </source>
</evidence>
<dbReference type="AlphaFoldDB" id="A0A6A3GKW4"/>
<accession>A0A6A3GKW4</accession>
<comment type="caution">
    <text evidence="1">The sequence shown here is derived from an EMBL/GenBank/DDBJ whole genome shotgun (WGS) entry which is preliminary data.</text>
</comment>
<dbReference type="Proteomes" id="UP000434957">
    <property type="component" value="Unassembled WGS sequence"/>
</dbReference>
<dbReference type="OrthoDB" id="10332162at2759"/>
<protein>
    <submittedName>
        <fullName evidence="1">Uncharacterized protein</fullName>
    </submittedName>
</protein>
<evidence type="ECO:0000313" key="1">
    <source>
        <dbReference type="EMBL" id="KAE8958059.1"/>
    </source>
</evidence>
<name>A0A6A3GKW4_9STRA</name>
<dbReference type="Proteomes" id="UP000435112">
    <property type="component" value="Unassembled WGS sequence"/>
</dbReference>
<feature type="non-terminal residue" evidence="1">
    <location>
        <position position="64"/>
    </location>
</feature>
<sequence>MEQPDEDDEAAAIVLLHAMLAAGTAVATARLRADNTNELTVTKLDFDKLLTSTRYDAWFRENLR</sequence>
<proteinExistence type="predicted"/>
<evidence type="ECO:0000313" key="3">
    <source>
        <dbReference type="Proteomes" id="UP000434957"/>
    </source>
</evidence>
<dbReference type="EMBL" id="QXFT01007562">
    <property type="protein sequence ID" value="KAE9266078.1"/>
    <property type="molecule type" value="Genomic_DNA"/>
</dbReference>
<organism evidence="1 4">
    <name type="scientific">Phytophthora rubi</name>
    <dbReference type="NCBI Taxonomy" id="129364"/>
    <lineage>
        <taxon>Eukaryota</taxon>
        <taxon>Sar</taxon>
        <taxon>Stramenopiles</taxon>
        <taxon>Oomycota</taxon>
        <taxon>Peronosporomycetes</taxon>
        <taxon>Peronosporales</taxon>
        <taxon>Peronosporaceae</taxon>
        <taxon>Phytophthora</taxon>
    </lineage>
</organism>
<evidence type="ECO:0000313" key="2">
    <source>
        <dbReference type="EMBL" id="KAE9266078.1"/>
    </source>
</evidence>